<protein>
    <submittedName>
        <fullName evidence="2">Uncharacterized protein</fullName>
    </submittedName>
</protein>
<evidence type="ECO:0000313" key="2">
    <source>
        <dbReference type="EMBL" id="PVD26259.1"/>
    </source>
</evidence>
<reference evidence="2 3" key="1">
    <citation type="submission" date="2018-04" db="EMBL/GenBank/DDBJ databases">
        <title>The genome of golden apple snail Pomacea canaliculata provides insight into stress tolerance and invasive adaptation.</title>
        <authorList>
            <person name="Liu C."/>
            <person name="Liu B."/>
            <person name="Ren Y."/>
            <person name="Zhang Y."/>
            <person name="Wang H."/>
            <person name="Li S."/>
            <person name="Jiang F."/>
            <person name="Yin L."/>
            <person name="Zhang G."/>
            <person name="Qian W."/>
            <person name="Fan W."/>
        </authorList>
    </citation>
    <scope>NUCLEOTIDE SEQUENCE [LARGE SCALE GENOMIC DNA]</scope>
    <source>
        <strain evidence="2">SZHN2017</strain>
        <tissue evidence="2">Muscle</tissue>
    </source>
</reference>
<dbReference type="EMBL" id="PZQS01000008">
    <property type="protein sequence ID" value="PVD26259.1"/>
    <property type="molecule type" value="Genomic_DNA"/>
</dbReference>
<name>A0A2T7NYL8_POMCA</name>
<evidence type="ECO:0000313" key="3">
    <source>
        <dbReference type="Proteomes" id="UP000245119"/>
    </source>
</evidence>
<sequence>MADVCVRYLRHLRQCVRDEAAVMELLCYVLVVWGLAVALSLQFVSAPYGRYSREGFGIRIPVKLAWFLQELPSLLVPLYLINFSVNPMIGQWRNQVALALFLLHYVQSECCAARCHEGVTVSDKLCVVQPSVIKV</sequence>
<feature type="transmembrane region" description="Helical" evidence="1">
    <location>
        <begin position="21"/>
        <end position="44"/>
    </location>
</feature>
<dbReference type="AlphaFoldDB" id="A0A2T7NYL8"/>
<comment type="caution">
    <text evidence="2">The sequence shown here is derived from an EMBL/GenBank/DDBJ whole genome shotgun (WGS) entry which is preliminary data.</text>
</comment>
<proteinExistence type="predicted"/>
<evidence type="ECO:0000256" key="1">
    <source>
        <dbReference type="SAM" id="Phobius"/>
    </source>
</evidence>
<keyword evidence="3" id="KW-1185">Reference proteome</keyword>
<dbReference type="OrthoDB" id="5788137at2759"/>
<gene>
    <name evidence="2" type="ORF">C0Q70_13929</name>
</gene>
<keyword evidence="1" id="KW-1133">Transmembrane helix</keyword>
<accession>A0A2T7NYL8</accession>
<keyword evidence="1" id="KW-0812">Transmembrane</keyword>
<organism evidence="2 3">
    <name type="scientific">Pomacea canaliculata</name>
    <name type="common">Golden apple snail</name>
    <dbReference type="NCBI Taxonomy" id="400727"/>
    <lineage>
        <taxon>Eukaryota</taxon>
        <taxon>Metazoa</taxon>
        <taxon>Spiralia</taxon>
        <taxon>Lophotrochozoa</taxon>
        <taxon>Mollusca</taxon>
        <taxon>Gastropoda</taxon>
        <taxon>Caenogastropoda</taxon>
        <taxon>Architaenioglossa</taxon>
        <taxon>Ampullarioidea</taxon>
        <taxon>Ampullariidae</taxon>
        <taxon>Pomacea</taxon>
    </lineage>
</organism>
<keyword evidence="1" id="KW-0472">Membrane</keyword>
<dbReference type="Proteomes" id="UP000245119">
    <property type="component" value="Linkage Group LG8"/>
</dbReference>